<proteinExistence type="predicted"/>
<evidence type="ECO:0000313" key="2">
    <source>
        <dbReference type="EMBL" id="WHP05761.1"/>
    </source>
</evidence>
<protein>
    <recommendedName>
        <fullName evidence="4">Single-stranded DNA-binding protein</fullName>
    </recommendedName>
</protein>
<evidence type="ECO:0000256" key="1">
    <source>
        <dbReference type="SAM" id="MobiDB-lite"/>
    </source>
</evidence>
<reference evidence="2 3" key="1">
    <citation type="submission" date="2023-05" db="EMBL/GenBank/DDBJ databases">
        <title>The complete genome of Acinetobacter sp. nov KCTC 92772.</title>
        <authorList>
            <person name="Zhou G."/>
        </authorList>
    </citation>
    <scope>NUCLEOTIDE SEQUENCE [LARGE SCALE GENOMIC DNA]</scope>
    <source>
        <strain evidence="2 3">KCTC 92772</strain>
    </source>
</reference>
<accession>A0ABY8S312</accession>
<keyword evidence="3" id="KW-1185">Reference proteome</keyword>
<organism evidence="2 3">
    <name type="scientific">Acinetobacter corruptisaponis</name>
    <dbReference type="NCBI Taxonomy" id="3045147"/>
    <lineage>
        <taxon>Bacteria</taxon>
        <taxon>Pseudomonadati</taxon>
        <taxon>Pseudomonadota</taxon>
        <taxon>Gammaproteobacteria</taxon>
        <taxon>Moraxellales</taxon>
        <taxon>Moraxellaceae</taxon>
        <taxon>Acinetobacter</taxon>
    </lineage>
</organism>
<sequence>MNYQTFNFNQDSAKQADNGGRIEQAGKYIGVIKSMEFVTSRNTGTTGFEINFETDSKESATISIWTQKNDGTPLSGSHKINALLACAGVRALTPTDQPLEKYDYDTKQRINQRCVVAPEMTGKRIGLLLQRENYKNGNGQSRHRMNFFAAFHAGSELMAKELIDKKTVPEALPKALERLMQNPVTDNTSNSNNSNGQGGYQQQSNGYGQNNHHSQNNGFAEPAYMNQGPSYDDGYPF</sequence>
<dbReference type="Proteomes" id="UP001229836">
    <property type="component" value="Chromosome"/>
</dbReference>
<name>A0ABY8S312_9GAMM</name>
<gene>
    <name evidence="2" type="ORF">QLH32_17435</name>
</gene>
<evidence type="ECO:0000313" key="3">
    <source>
        <dbReference type="Proteomes" id="UP001229836"/>
    </source>
</evidence>
<feature type="region of interest" description="Disordered" evidence="1">
    <location>
        <begin position="183"/>
        <end position="237"/>
    </location>
</feature>
<evidence type="ECO:0008006" key="4">
    <source>
        <dbReference type="Google" id="ProtNLM"/>
    </source>
</evidence>
<dbReference type="EMBL" id="CP125669">
    <property type="protein sequence ID" value="WHP05761.1"/>
    <property type="molecule type" value="Genomic_DNA"/>
</dbReference>
<dbReference type="RefSeq" id="WP_283267291.1">
    <property type="nucleotide sequence ID" value="NZ_CP125669.1"/>
</dbReference>
<feature type="compositionally biased region" description="Low complexity" evidence="1">
    <location>
        <begin position="189"/>
        <end position="211"/>
    </location>
</feature>